<dbReference type="GeneID" id="71989777"/>
<feature type="region of interest" description="Disordered" evidence="1">
    <location>
        <begin position="1"/>
        <end position="99"/>
    </location>
</feature>
<dbReference type="Proteomes" id="UP000756132">
    <property type="component" value="Chromosome 7"/>
</dbReference>
<accession>A0A9Q8PCX9</accession>
<evidence type="ECO:0000256" key="1">
    <source>
        <dbReference type="SAM" id="MobiDB-lite"/>
    </source>
</evidence>
<feature type="region of interest" description="Disordered" evidence="1">
    <location>
        <begin position="158"/>
        <end position="269"/>
    </location>
</feature>
<reference evidence="2" key="2">
    <citation type="journal article" date="2022" name="Microb. Genom.">
        <title>A chromosome-scale genome assembly of the tomato pathogen Cladosporium fulvum reveals a compartmentalized genome architecture and the presence of a dispensable chromosome.</title>
        <authorList>
            <person name="Zaccaron A.Z."/>
            <person name="Chen L.H."/>
            <person name="Samaras A."/>
            <person name="Stergiopoulos I."/>
        </authorList>
    </citation>
    <scope>NUCLEOTIDE SEQUENCE</scope>
    <source>
        <strain evidence="2">Race5_Kim</strain>
    </source>
</reference>
<dbReference type="KEGG" id="ffu:CLAFUR5_09899"/>
<reference evidence="2" key="1">
    <citation type="submission" date="2021-12" db="EMBL/GenBank/DDBJ databases">
        <authorList>
            <person name="Zaccaron A."/>
            <person name="Stergiopoulos I."/>
        </authorList>
    </citation>
    <scope>NUCLEOTIDE SEQUENCE</scope>
    <source>
        <strain evidence="2">Race5_Kim</strain>
    </source>
</reference>
<protein>
    <submittedName>
        <fullName evidence="2">Uncharacterized protein</fullName>
    </submittedName>
</protein>
<feature type="compositionally biased region" description="Acidic residues" evidence="1">
    <location>
        <begin position="225"/>
        <end position="254"/>
    </location>
</feature>
<dbReference type="RefSeq" id="XP_047764615.1">
    <property type="nucleotide sequence ID" value="XM_047909047.1"/>
</dbReference>
<evidence type="ECO:0000313" key="3">
    <source>
        <dbReference type="Proteomes" id="UP000756132"/>
    </source>
</evidence>
<dbReference type="AlphaFoldDB" id="A0A9Q8PCX9"/>
<name>A0A9Q8PCX9_PASFU</name>
<evidence type="ECO:0000313" key="2">
    <source>
        <dbReference type="EMBL" id="UJO20249.1"/>
    </source>
</evidence>
<sequence length="278" mass="30359">MTRTKNNPAPQATRTTAKTQVDAQDIAAGDYQGKKNEDLVGELGRRGVPRPAKINKANLIEALEQDDKKNSSAPQQTKSGARVSKSSAAKSTARPAHFRTIPRIDPVRLRLLQGQVMDIAGWLSAEEDDRLDSIINILGRADRELDRLALTYPPLKAFPKRRTSSAGDPGRRLPLTGGARYGSVDLDAPSPPRRSSLRIQAGRFGSVGADPLSNSPVIPPRSIEEVDDEGEAPTGEGEEEEVDGPEEDDQEEQEIISIPSNDKFDDEDLDELYELIET</sequence>
<feature type="compositionally biased region" description="Polar residues" evidence="1">
    <location>
        <begin position="71"/>
        <end position="90"/>
    </location>
</feature>
<proteinExistence type="predicted"/>
<feature type="compositionally biased region" description="Polar residues" evidence="1">
    <location>
        <begin position="1"/>
        <end position="22"/>
    </location>
</feature>
<keyword evidence="3" id="KW-1185">Reference proteome</keyword>
<gene>
    <name evidence="2" type="ORF">CLAFUR5_09899</name>
</gene>
<dbReference type="OrthoDB" id="10605830at2759"/>
<dbReference type="EMBL" id="CP090169">
    <property type="protein sequence ID" value="UJO20249.1"/>
    <property type="molecule type" value="Genomic_DNA"/>
</dbReference>
<organism evidence="2 3">
    <name type="scientific">Passalora fulva</name>
    <name type="common">Tomato leaf mold</name>
    <name type="synonym">Cladosporium fulvum</name>
    <dbReference type="NCBI Taxonomy" id="5499"/>
    <lineage>
        <taxon>Eukaryota</taxon>
        <taxon>Fungi</taxon>
        <taxon>Dikarya</taxon>
        <taxon>Ascomycota</taxon>
        <taxon>Pezizomycotina</taxon>
        <taxon>Dothideomycetes</taxon>
        <taxon>Dothideomycetidae</taxon>
        <taxon>Mycosphaerellales</taxon>
        <taxon>Mycosphaerellaceae</taxon>
        <taxon>Fulvia</taxon>
    </lineage>
</organism>